<dbReference type="PROSITE" id="PS50887">
    <property type="entry name" value="GGDEF"/>
    <property type="match status" value="1"/>
</dbReference>
<dbReference type="SMART" id="SM00267">
    <property type="entry name" value="GGDEF"/>
    <property type="match status" value="1"/>
</dbReference>
<dbReference type="FunFam" id="3.30.70.270:FF:000001">
    <property type="entry name" value="Diguanylate cyclase domain protein"/>
    <property type="match status" value="1"/>
</dbReference>
<proteinExistence type="predicted"/>
<dbReference type="Gene3D" id="3.30.70.270">
    <property type="match status" value="1"/>
</dbReference>
<dbReference type="InterPro" id="IPR000700">
    <property type="entry name" value="PAS-assoc_C"/>
</dbReference>
<dbReference type="Proteomes" id="UP000031829">
    <property type="component" value="Chromosome"/>
</dbReference>
<dbReference type="SUPFAM" id="SSF55073">
    <property type="entry name" value="Nucleotide cyclase"/>
    <property type="match status" value="1"/>
</dbReference>
<name>A0A0B6AXX5_PRIM2</name>
<dbReference type="GO" id="GO:0052621">
    <property type="term" value="F:diguanylate cyclase activity"/>
    <property type="evidence" value="ECO:0007669"/>
    <property type="project" value="TreeGrafter"/>
</dbReference>
<feature type="transmembrane region" description="Helical" evidence="1">
    <location>
        <begin position="40"/>
        <end position="59"/>
    </location>
</feature>
<keyword evidence="1" id="KW-0812">Transmembrane</keyword>
<dbReference type="KEGG" id="bmeg:BG04_282"/>
<gene>
    <name evidence="2" type="ORF">BG04_282</name>
</gene>
<protein>
    <submittedName>
        <fullName evidence="2">Diguanylate cyclase domain protein</fullName>
    </submittedName>
</protein>
<organism evidence="2 3">
    <name type="scientific">Priestia megaterium (strain ATCC 14581 / DSM 32 / CCUG 1817 / JCM 2506 / NBRC 15308 / NCIMB 9376 / NCTC 10342 / NRRL B-14308 / VKM B-512 / Ford 19)</name>
    <name type="common">Bacillus megaterium</name>
    <dbReference type="NCBI Taxonomy" id="1348623"/>
    <lineage>
        <taxon>Bacteria</taxon>
        <taxon>Bacillati</taxon>
        <taxon>Bacillota</taxon>
        <taxon>Bacilli</taxon>
        <taxon>Bacillales</taxon>
        <taxon>Bacillaceae</taxon>
        <taxon>Priestia</taxon>
    </lineage>
</organism>
<dbReference type="GO" id="GO:1902201">
    <property type="term" value="P:negative regulation of bacterial-type flagellum-dependent cell motility"/>
    <property type="evidence" value="ECO:0007669"/>
    <property type="project" value="TreeGrafter"/>
</dbReference>
<dbReference type="NCBIfam" id="TIGR00254">
    <property type="entry name" value="GGDEF"/>
    <property type="match status" value="1"/>
</dbReference>
<keyword evidence="1" id="KW-1133">Transmembrane helix</keyword>
<dbReference type="InterPro" id="IPR043128">
    <property type="entry name" value="Rev_trsase/Diguanyl_cyclase"/>
</dbReference>
<dbReference type="Pfam" id="PF16927">
    <property type="entry name" value="HisKA_7TM"/>
    <property type="match status" value="1"/>
</dbReference>
<dbReference type="AlphaFoldDB" id="A0A0B6AXX5"/>
<dbReference type="GO" id="GO:0005886">
    <property type="term" value="C:plasma membrane"/>
    <property type="evidence" value="ECO:0007669"/>
    <property type="project" value="TreeGrafter"/>
</dbReference>
<dbReference type="InterPro" id="IPR029787">
    <property type="entry name" value="Nucleotide_cyclase"/>
</dbReference>
<accession>A0A0B6AXX5</accession>
<dbReference type="PANTHER" id="PTHR45138:SF9">
    <property type="entry name" value="DIGUANYLATE CYCLASE DGCM-RELATED"/>
    <property type="match status" value="1"/>
</dbReference>
<sequence length="526" mass="60466">MNLDLTAYITLICTSGVLNLYLCFYVFIKRHHYSNIAHLFILHTGFTAIYCMGAAFSLLSVNLEEMKFWTVVQYVGMPFSPPAGLLFVMQYVGIKVRKKHIFALFIIPFISLIMVATNDWHHLHYRVFEIDPVLGAPYIHQEIGPWYTIHGMFIFSSMFVAFLLAVYRWKETAKAYRLQLIALMVGQLVPIVTAFVYLMGFTPQGIDPVPMVLWVSSFLYLWSINSSRMFTVMPVAKDAIFNSINDGVIVLDEAYRLIEFNLASKNMFPQLKKAMFGKRFADIWFTLSGSSFPFTFENKNSSQELQLFFADQSQYTYQVRTSPLQYANNSHGLLLIFTDITELKRLQLKLENQAYYDELTQIYNRRAFFQHSKQAFEEAKKSASSFTLLILDIDYFKKVNDTYGHYTGDQVLVHVVKACQSVLPQGALFARYGGEEFVLTLKGYTSSEAEVLANQLRRHVETQPLRINEETISVTLSLGVAQAAKQENDTLDDLLNKADIALYAAKQNGRNQVRLYEEKKEMLKRT</sequence>
<dbReference type="CDD" id="cd01949">
    <property type="entry name" value="GGDEF"/>
    <property type="match status" value="1"/>
</dbReference>
<dbReference type="Pfam" id="PF00990">
    <property type="entry name" value="GGDEF"/>
    <property type="match status" value="1"/>
</dbReference>
<feature type="transmembrane region" description="Helical" evidence="1">
    <location>
        <begin position="143"/>
        <end position="166"/>
    </location>
</feature>
<feature type="transmembrane region" description="Helical" evidence="1">
    <location>
        <begin position="6"/>
        <end position="28"/>
    </location>
</feature>
<dbReference type="InterPro" id="IPR031621">
    <property type="entry name" value="HisKA_7TM"/>
</dbReference>
<evidence type="ECO:0000313" key="3">
    <source>
        <dbReference type="Proteomes" id="UP000031829"/>
    </source>
</evidence>
<reference evidence="2 3" key="1">
    <citation type="journal article" date="2015" name="Genome Announc.">
        <title>Complete genome sequences for 35 biothreat assay-relevant bacillus species.</title>
        <authorList>
            <person name="Johnson S.L."/>
            <person name="Daligault H.E."/>
            <person name="Davenport K.W."/>
            <person name="Jaissle J."/>
            <person name="Frey K.G."/>
            <person name="Ladner J.T."/>
            <person name="Broomall S.M."/>
            <person name="Bishop-Lilly K.A."/>
            <person name="Bruce D.C."/>
            <person name="Gibbons H.S."/>
            <person name="Coyne S.R."/>
            <person name="Lo C.C."/>
            <person name="Meincke L."/>
            <person name="Munk A.C."/>
            <person name="Koroleva G.I."/>
            <person name="Rosenzweig C.N."/>
            <person name="Palacios G.F."/>
            <person name="Redden C.L."/>
            <person name="Minogue T.D."/>
            <person name="Chain P.S."/>
        </authorList>
    </citation>
    <scope>NUCLEOTIDE SEQUENCE [LARGE SCALE GENOMIC DNA]</scope>
    <source>
        <strain evidence="3">ATCC 14581 / DSM 32 / JCM 2506 / NBRC 15308 / NCIMB 9376 / NCTC 10342 / NRRL B-14308 / VKM B-512</strain>
    </source>
</reference>
<dbReference type="SUPFAM" id="SSF55785">
    <property type="entry name" value="PYP-like sensor domain (PAS domain)"/>
    <property type="match status" value="1"/>
</dbReference>
<dbReference type="GO" id="GO:0043709">
    <property type="term" value="P:cell adhesion involved in single-species biofilm formation"/>
    <property type="evidence" value="ECO:0007669"/>
    <property type="project" value="TreeGrafter"/>
</dbReference>
<feature type="transmembrane region" description="Helical" evidence="1">
    <location>
        <begin position="101"/>
        <end position="123"/>
    </location>
</feature>
<keyword evidence="1" id="KW-0472">Membrane</keyword>
<dbReference type="InterPro" id="IPR050469">
    <property type="entry name" value="Diguanylate_Cyclase"/>
</dbReference>
<dbReference type="EMBL" id="CP009920">
    <property type="protein sequence ID" value="AJI24749.1"/>
    <property type="molecule type" value="Genomic_DNA"/>
</dbReference>
<dbReference type="Gene3D" id="3.30.450.20">
    <property type="entry name" value="PAS domain"/>
    <property type="match status" value="1"/>
</dbReference>
<feature type="transmembrane region" description="Helical" evidence="1">
    <location>
        <begin position="178"/>
        <end position="199"/>
    </location>
</feature>
<dbReference type="GeneID" id="93643797"/>
<evidence type="ECO:0000256" key="1">
    <source>
        <dbReference type="SAM" id="Phobius"/>
    </source>
</evidence>
<dbReference type="RefSeq" id="WP_034650273.1">
    <property type="nucleotide sequence ID" value="NZ_BCVB01000006.1"/>
</dbReference>
<dbReference type="PROSITE" id="PS50113">
    <property type="entry name" value="PAC"/>
    <property type="match status" value="1"/>
</dbReference>
<dbReference type="PANTHER" id="PTHR45138">
    <property type="entry name" value="REGULATORY COMPONENTS OF SENSORY TRANSDUCTION SYSTEM"/>
    <property type="match status" value="1"/>
</dbReference>
<feature type="transmembrane region" description="Helical" evidence="1">
    <location>
        <begin position="71"/>
        <end position="89"/>
    </location>
</feature>
<dbReference type="HOGENOM" id="CLU_025182_2_0_9"/>
<evidence type="ECO:0000313" key="2">
    <source>
        <dbReference type="EMBL" id="AJI24749.1"/>
    </source>
</evidence>
<dbReference type="InterPro" id="IPR000160">
    <property type="entry name" value="GGDEF_dom"/>
</dbReference>
<dbReference type="InterPro" id="IPR035965">
    <property type="entry name" value="PAS-like_dom_sf"/>
</dbReference>